<evidence type="ECO:0000259" key="2">
    <source>
        <dbReference type="Pfam" id="PF01205"/>
    </source>
</evidence>
<dbReference type="EMBL" id="QCXQ01000006">
    <property type="protein sequence ID" value="PWF99413.1"/>
    <property type="molecule type" value="Genomic_DNA"/>
</dbReference>
<dbReference type="SUPFAM" id="SSF54211">
    <property type="entry name" value="Ribosomal protein S5 domain 2-like"/>
    <property type="match status" value="1"/>
</dbReference>
<accession>A0A2V1MWC7</accession>
<dbReference type="GO" id="GO:0006446">
    <property type="term" value="P:regulation of translational initiation"/>
    <property type="evidence" value="ECO:0007669"/>
    <property type="project" value="TreeGrafter"/>
</dbReference>
<name>A0A2V1MWC7_9LACO</name>
<dbReference type="InterPro" id="IPR036956">
    <property type="entry name" value="Impact_N_sf"/>
</dbReference>
<dbReference type="Pfam" id="PF01205">
    <property type="entry name" value="Impact_N"/>
    <property type="match status" value="1"/>
</dbReference>
<sequence length="212" mass="23663">MPLNLTITAPGETTLEIKKSRFICYVARITDESDAKQIINEVRLAHPKANHHCFAYVLGDQDQIQRESDAGEPSGTAGVPILEVLKRKRVHNVISVVTRYFGGVKLGVGGLIRAYSNATSQTIDSVGLVNLVTQTRLALSIPYSSYDQLVYDLNEAHVLIEETSYATDVTVHVSVDRQSVEQFKQQIRNRFNNQVTFVEGTDHFAEVPYKLN</sequence>
<dbReference type="InterPro" id="IPR020569">
    <property type="entry name" value="UPF0029_Impact_CS"/>
</dbReference>
<dbReference type="InterPro" id="IPR015796">
    <property type="entry name" value="Impact_YigZ-like"/>
</dbReference>
<reference evidence="4 5" key="1">
    <citation type="journal article" date="2018" name="Int. J. Syst. Evol. Microbiol.">
        <title>Lactobacillus bambusae sp. nov., isolated from a traditional fermented Ma-bamboo shoots of Taiwan.</title>
        <authorList>
            <person name="Wang L.-T."/>
        </authorList>
    </citation>
    <scope>NUCLEOTIDE SEQUENCE [LARGE SCALE GENOMIC DNA]</scope>
    <source>
        <strain evidence="4 5">BS-W1</strain>
    </source>
</reference>
<dbReference type="NCBIfam" id="TIGR00257">
    <property type="entry name" value="IMPACT_YIGZ"/>
    <property type="match status" value="1"/>
</dbReference>
<dbReference type="OrthoDB" id="9813771at2"/>
<evidence type="ECO:0000313" key="5">
    <source>
        <dbReference type="Proteomes" id="UP000245080"/>
    </source>
</evidence>
<organism evidence="4 5">
    <name type="scientific">Levilactobacillus bambusae</name>
    <dbReference type="NCBI Taxonomy" id="2024736"/>
    <lineage>
        <taxon>Bacteria</taxon>
        <taxon>Bacillati</taxon>
        <taxon>Bacillota</taxon>
        <taxon>Bacilli</taxon>
        <taxon>Lactobacillales</taxon>
        <taxon>Lactobacillaceae</taxon>
        <taxon>Levilactobacillus</taxon>
    </lineage>
</organism>
<dbReference type="Proteomes" id="UP000245080">
    <property type="component" value="Unassembled WGS sequence"/>
</dbReference>
<dbReference type="InterPro" id="IPR015269">
    <property type="entry name" value="UPF0029_Impact_C"/>
</dbReference>
<protein>
    <submittedName>
        <fullName evidence="4">YigZ family protein</fullName>
    </submittedName>
</protein>
<dbReference type="PANTHER" id="PTHR16301:SF20">
    <property type="entry name" value="IMPACT FAMILY MEMBER YIGZ"/>
    <property type="match status" value="1"/>
</dbReference>
<dbReference type="InterPro" id="IPR035647">
    <property type="entry name" value="EFG_III/V"/>
</dbReference>
<dbReference type="InterPro" id="IPR001498">
    <property type="entry name" value="Impact_N"/>
</dbReference>
<dbReference type="SUPFAM" id="SSF54980">
    <property type="entry name" value="EF-G C-terminal domain-like"/>
    <property type="match status" value="1"/>
</dbReference>
<dbReference type="InterPro" id="IPR020568">
    <property type="entry name" value="Ribosomal_Su5_D2-typ_SF"/>
</dbReference>
<dbReference type="Gene3D" id="3.30.230.30">
    <property type="entry name" value="Impact, N-terminal domain"/>
    <property type="match status" value="1"/>
</dbReference>
<feature type="domain" description="UPF0029" evidence="3">
    <location>
        <begin position="139"/>
        <end position="194"/>
    </location>
</feature>
<evidence type="ECO:0000256" key="1">
    <source>
        <dbReference type="ARBA" id="ARBA00007665"/>
    </source>
</evidence>
<keyword evidence="5" id="KW-1185">Reference proteome</keyword>
<dbReference type="GO" id="GO:0005737">
    <property type="term" value="C:cytoplasm"/>
    <property type="evidence" value="ECO:0007669"/>
    <property type="project" value="TreeGrafter"/>
</dbReference>
<dbReference type="RefSeq" id="WP_109250871.1">
    <property type="nucleotide sequence ID" value="NZ_QCXQ01000006.1"/>
</dbReference>
<dbReference type="PROSITE" id="PS00910">
    <property type="entry name" value="UPF0029"/>
    <property type="match status" value="1"/>
</dbReference>
<comment type="caution">
    <text evidence="4">The sequence shown here is derived from an EMBL/GenBank/DDBJ whole genome shotgun (WGS) entry which is preliminary data.</text>
</comment>
<dbReference type="Pfam" id="PF09186">
    <property type="entry name" value="DUF1949"/>
    <property type="match status" value="1"/>
</dbReference>
<dbReference type="InterPro" id="IPR023582">
    <property type="entry name" value="Impact"/>
</dbReference>
<feature type="domain" description="Impact N-terminal" evidence="2">
    <location>
        <begin position="18"/>
        <end position="122"/>
    </location>
</feature>
<proteinExistence type="inferred from homology"/>
<dbReference type="Gene3D" id="3.30.70.240">
    <property type="match status" value="1"/>
</dbReference>
<evidence type="ECO:0000313" key="4">
    <source>
        <dbReference type="EMBL" id="PWF99413.1"/>
    </source>
</evidence>
<comment type="similarity">
    <text evidence="1">Belongs to the IMPACT family.</text>
</comment>
<dbReference type="PANTHER" id="PTHR16301">
    <property type="entry name" value="IMPACT-RELATED"/>
    <property type="match status" value="1"/>
</dbReference>
<gene>
    <name evidence="4" type="ORF">DCM90_08145</name>
</gene>
<dbReference type="AlphaFoldDB" id="A0A2V1MWC7"/>
<evidence type="ECO:0000259" key="3">
    <source>
        <dbReference type="Pfam" id="PF09186"/>
    </source>
</evidence>